<dbReference type="PANTHER" id="PTHR31601:SF2">
    <property type="entry name" value="ALPHA-KETOGLUTARATE DEHYDROGENASE COMPONENT 4"/>
    <property type="match status" value="1"/>
</dbReference>
<dbReference type="Pfam" id="PF10937">
    <property type="entry name" value="Kgd4-YMR31"/>
    <property type="match status" value="2"/>
</dbReference>
<dbReference type="InterPro" id="IPR020373">
    <property type="entry name" value="Kgd4/YMR-31"/>
</dbReference>
<keyword evidence="6" id="KW-1185">Reference proteome</keyword>
<name>A0A397IM34_9GLOM</name>
<reference evidence="5 6" key="1">
    <citation type="submission" date="2018-08" db="EMBL/GenBank/DDBJ databases">
        <title>Genome and evolution of the arbuscular mycorrhizal fungus Diversispora epigaea (formerly Glomus versiforme) and its bacterial endosymbionts.</title>
        <authorList>
            <person name="Sun X."/>
            <person name="Fei Z."/>
            <person name="Harrison M."/>
        </authorList>
    </citation>
    <scope>NUCLEOTIDE SEQUENCE [LARGE SCALE GENOMIC DNA]</scope>
    <source>
        <strain evidence="5 6">IT104</strain>
    </source>
</reference>
<protein>
    <submittedName>
        <fullName evidence="5">Uncharacterized protein</fullName>
    </submittedName>
</protein>
<sequence>MNQTRIVFAALKPHVPLIKFIGPRSKVITGEDVTSKRHPAAPKDSTPSSSTTIQTSPTPKHNIEQLSNNNNKKYIFDYTQLPPKYKRKELSNDEIEAIEAGGANYILRN</sequence>
<dbReference type="PANTHER" id="PTHR31601">
    <property type="entry name" value="28S RIBOSOMAL PROTEIN S36, MITOCHONDRIAL"/>
    <property type="match status" value="1"/>
</dbReference>
<dbReference type="AlphaFoldDB" id="A0A397IM34"/>
<evidence type="ECO:0000256" key="2">
    <source>
        <dbReference type="ARBA" id="ARBA00023128"/>
    </source>
</evidence>
<gene>
    <name evidence="5" type="ORF">Glove_208g62</name>
</gene>
<evidence type="ECO:0000313" key="6">
    <source>
        <dbReference type="Proteomes" id="UP000266861"/>
    </source>
</evidence>
<evidence type="ECO:0000256" key="3">
    <source>
        <dbReference type="ARBA" id="ARBA00043970"/>
    </source>
</evidence>
<feature type="region of interest" description="Disordered" evidence="4">
    <location>
        <begin position="29"/>
        <end position="69"/>
    </location>
</feature>
<comment type="similarity">
    <text evidence="3">Belongs to the alpha-ketoglutarate dehydrogenase component 4 family.</text>
</comment>
<feature type="compositionally biased region" description="Low complexity" evidence="4">
    <location>
        <begin position="45"/>
        <end position="59"/>
    </location>
</feature>
<organism evidence="5 6">
    <name type="scientific">Diversispora epigaea</name>
    <dbReference type="NCBI Taxonomy" id="1348612"/>
    <lineage>
        <taxon>Eukaryota</taxon>
        <taxon>Fungi</taxon>
        <taxon>Fungi incertae sedis</taxon>
        <taxon>Mucoromycota</taxon>
        <taxon>Glomeromycotina</taxon>
        <taxon>Glomeromycetes</taxon>
        <taxon>Diversisporales</taxon>
        <taxon>Diversisporaceae</taxon>
        <taxon>Diversispora</taxon>
    </lineage>
</organism>
<accession>A0A397IM34</accession>
<comment type="caution">
    <text evidence="5">The sequence shown here is derived from an EMBL/GenBank/DDBJ whole genome shotgun (WGS) entry which is preliminary data.</text>
</comment>
<proteinExistence type="inferred from homology"/>
<evidence type="ECO:0000313" key="5">
    <source>
        <dbReference type="EMBL" id="RHZ75892.1"/>
    </source>
</evidence>
<dbReference type="GO" id="GO:0005739">
    <property type="term" value="C:mitochondrion"/>
    <property type="evidence" value="ECO:0007669"/>
    <property type="project" value="UniProtKB-SubCell"/>
</dbReference>
<dbReference type="OrthoDB" id="2116030at2759"/>
<dbReference type="EMBL" id="PQFF01000195">
    <property type="protein sequence ID" value="RHZ75892.1"/>
    <property type="molecule type" value="Genomic_DNA"/>
</dbReference>
<keyword evidence="2" id="KW-0496">Mitochondrion</keyword>
<dbReference type="Proteomes" id="UP000266861">
    <property type="component" value="Unassembled WGS sequence"/>
</dbReference>
<dbReference type="GO" id="GO:0006103">
    <property type="term" value="P:2-oxoglutarate metabolic process"/>
    <property type="evidence" value="ECO:0007669"/>
    <property type="project" value="InterPro"/>
</dbReference>
<evidence type="ECO:0000256" key="4">
    <source>
        <dbReference type="SAM" id="MobiDB-lite"/>
    </source>
</evidence>
<evidence type="ECO:0000256" key="1">
    <source>
        <dbReference type="ARBA" id="ARBA00004173"/>
    </source>
</evidence>
<dbReference type="GO" id="GO:0004591">
    <property type="term" value="F:oxoglutarate dehydrogenase (succinyl-transferring) activity"/>
    <property type="evidence" value="ECO:0007669"/>
    <property type="project" value="TreeGrafter"/>
</dbReference>
<comment type="subcellular location">
    <subcellularLocation>
        <location evidence="1">Mitochondrion</location>
    </subcellularLocation>
</comment>